<evidence type="ECO:0000256" key="3">
    <source>
        <dbReference type="ARBA" id="ARBA00022692"/>
    </source>
</evidence>
<evidence type="ECO:0000256" key="6">
    <source>
        <dbReference type="SAM" id="Phobius"/>
    </source>
</evidence>
<feature type="transmembrane region" description="Helical" evidence="6">
    <location>
        <begin position="184"/>
        <end position="200"/>
    </location>
</feature>
<comment type="similarity">
    <text evidence="2">Belongs to the TMEM135 family.</text>
</comment>
<dbReference type="PANTHER" id="PTHR12459:SF15">
    <property type="entry name" value="TRANSMEMBRANE PROTEIN 135"/>
    <property type="match status" value="1"/>
</dbReference>
<dbReference type="GO" id="GO:0012505">
    <property type="term" value="C:endomembrane system"/>
    <property type="evidence" value="ECO:0007669"/>
    <property type="project" value="UniProtKB-SubCell"/>
</dbReference>
<dbReference type="AlphaFoldDB" id="A0A3M7SZS4"/>
<accession>A0A3M7SZS4</accession>
<sequence>MDRTTNLKIENLILFKKLFSARTHLLGPILCANQSIHTHTACRLAAHHWGQQCLPSAFTLFIGSFRKSFRVYASLYLVSAILRGKNITYFLTRLPVETIRSTTFLAANCFYFMMYFCLSRKVFGGISYWGNLLFTFPACFASILIERKQRRGLLALYLTNLAVETGFNMLVSRNKVRPFPNGEVLLFALSSAIYGLLFKMRSLDGGFSNLIKLLVGSGELMESKKEDRKSRVVTYYGVMTVMLNNFVTRVDQMFFQHHSRHNRWHNRFVDALRNFEHRIERFLDSFNKANKYSHPKCHHRYNCLIYTILGFGQRFLAGFGLQAAIKLLGSIGLIFRKPGVLLRVLKDKENVQLGMFLGCFTLVFRAVSCALRWLTNSHHKMHGMIAGFFAGWSMVFYKSSSIALYLNFKLLEIIWMIGVKNRKVPLVKPFDIILYTISTGFVLWVFCALS</sequence>
<feature type="transmembrane region" description="Helical" evidence="6">
    <location>
        <begin position="103"/>
        <end position="122"/>
    </location>
</feature>
<dbReference type="STRING" id="10195.A0A3M7SZS4"/>
<keyword evidence="3 6" id="KW-0812">Transmembrane</keyword>
<proteinExistence type="inferred from homology"/>
<dbReference type="InterPro" id="IPR031926">
    <property type="entry name" value="TMEM135_N"/>
</dbReference>
<name>A0A3M7SZS4_BRAPC</name>
<evidence type="ECO:0000256" key="2">
    <source>
        <dbReference type="ARBA" id="ARBA00008924"/>
    </source>
</evidence>
<dbReference type="InterPro" id="IPR026749">
    <property type="entry name" value="Tmem135"/>
</dbReference>
<evidence type="ECO:0000256" key="1">
    <source>
        <dbReference type="ARBA" id="ARBA00004127"/>
    </source>
</evidence>
<evidence type="ECO:0000313" key="9">
    <source>
        <dbReference type="Proteomes" id="UP000276133"/>
    </source>
</evidence>
<feature type="transmembrane region" description="Helical" evidence="6">
    <location>
        <begin position="128"/>
        <end position="145"/>
    </location>
</feature>
<feature type="transmembrane region" description="Helical" evidence="6">
    <location>
        <begin position="152"/>
        <end position="172"/>
    </location>
</feature>
<comment type="caution">
    <text evidence="8">The sequence shown here is derived from an EMBL/GenBank/DDBJ whole genome shotgun (WGS) entry which is preliminary data.</text>
</comment>
<dbReference type="EMBL" id="REGN01000559">
    <property type="protein sequence ID" value="RNA41088.1"/>
    <property type="molecule type" value="Genomic_DNA"/>
</dbReference>
<dbReference type="PANTHER" id="PTHR12459">
    <property type="entry name" value="TRANSMEMBRANE PROTEIN 135-RELATED"/>
    <property type="match status" value="1"/>
</dbReference>
<keyword evidence="5 6" id="KW-0472">Membrane</keyword>
<protein>
    <submittedName>
        <fullName evidence="8">Transmembrane protein-like</fullName>
    </submittedName>
</protein>
<keyword evidence="9" id="KW-1185">Reference proteome</keyword>
<gene>
    <name evidence="8" type="ORF">BpHYR1_006544</name>
</gene>
<evidence type="ECO:0000256" key="5">
    <source>
        <dbReference type="ARBA" id="ARBA00023136"/>
    </source>
</evidence>
<comment type="subcellular location">
    <subcellularLocation>
        <location evidence="1">Endomembrane system</location>
        <topology evidence="1">Multi-pass membrane protein</topology>
    </subcellularLocation>
</comment>
<feature type="transmembrane region" description="Helical" evidence="6">
    <location>
        <begin position="355"/>
        <end position="374"/>
    </location>
</feature>
<evidence type="ECO:0000313" key="8">
    <source>
        <dbReference type="EMBL" id="RNA41088.1"/>
    </source>
</evidence>
<feature type="transmembrane region" description="Helical" evidence="6">
    <location>
        <begin position="432"/>
        <end position="449"/>
    </location>
</feature>
<dbReference type="OrthoDB" id="291792at2759"/>
<feature type="transmembrane region" description="Helical" evidence="6">
    <location>
        <begin position="386"/>
        <end position="406"/>
    </location>
</feature>
<evidence type="ECO:0000259" key="7">
    <source>
        <dbReference type="Pfam" id="PF15982"/>
    </source>
</evidence>
<feature type="domain" description="Transmembrane protein 135 N-terminal" evidence="7">
    <location>
        <begin position="42"/>
        <end position="171"/>
    </location>
</feature>
<dbReference type="Proteomes" id="UP000276133">
    <property type="component" value="Unassembled WGS sequence"/>
</dbReference>
<evidence type="ECO:0000256" key="4">
    <source>
        <dbReference type="ARBA" id="ARBA00022989"/>
    </source>
</evidence>
<dbReference type="Pfam" id="PF15982">
    <property type="entry name" value="TMEM135_C_rich"/>
    <property type="match status" value="1"/>
</dbReference>
<keyword evidence="4 6" id="KW-1133">Transmembrane helix</keyword>
<reference evidence="8 9" key="1">
    <citation type="journal article" date="2018" name="Sci. Rep.">
        <title>Genomic signatures of local adaptation to the degree of environmental predictability in rotifers.</title>
        <authorList>
            <person name="Franch-Gras L."/>
            <person name="Hahn C."/>
            <person name="Garcia-Roger E.M."/>
            <person name="Carmona M.J."/>
            <person name="Serra M."/>
            <person name="Gomez A."/>
        </authorList>
    </citation>
    <scope>NUCLEOTIDE SEQUENCE [LARGE SCALE GENOMIC DNA]</scope>
    <source>
        <strain evidence="8">HYR1</strain>
    </source>
</reference>
<organism evidence="8 9">
    <name type="scientific">Brachionus plicatilis</name>
    <name type="common">Marine rotifer</name>
    <name type="synonym">Brachionus muelleri</name>
    <dbReference type="NCBI Taxonomy" id="10195"/>
    <lineage>
        <taxon>Eukaryota</taxon>
        <taxon>Metazoa</taxon>
        <taxon>Spiralia</taxon>
        <taxon>Gnathifera</taxon>
        <taxon>Rotifera</taxon>
        <taxon>Eurotatoria</taxon>
        <taxon>Monogononta</taxon>
        <taxon>Pseudotrocha</taxon>
        <taxon>Ploima</taxon>
        <taxon>Brachionidae</taxon>
        <taxon>Brachionus</taxon>
    </lineage>
</organism>